<dbReference type="InterPro" id="IPR010730">
    <property type="entry name" value="HET"/>
</dbReference>
<dbReference type="Proteomes" id="UP000235786">
    <property type="component" value="Unassembled WGS sequence"/>
</dbReference>
<organism evidence="2 3">
    <name type="scientific">Hyaloscypha variabilis (strain UAMH 11265 / GT02V1 / F)</name>
    <name type="common">Meliniomyces variabilis</name>
    <dbReference type="NCBI Taxonomy" id="1149755"/>
    <lineage>
        <taxon>Eukaryota</taxon>
        <taxon>Fungi</taxon>
        <taxon>Dikarya</taxon>
        <taxon>Ascomycota</taxon>
        <taxon>Pezizomycotina</taxon>
        <taxon>Leotiomycetes</taxon>
        <taxon>Helotiales</taxon>
        <taxon>Hyaloscyphaceae</taxon>
        <taxon>Hyaloscypha</taxon>
        <taxon>Hyaloscypha variabilis</taxon>
    </lineage>
</organism>
<proteinExistence type="predicted"/>
<dbReference type="OrthoDB" id="3553147at2759"/>
<evidence type="ECO:0000259" key="1">
    <source>
        <dbReference type="Pfam" id="PF06985"/>
    </source>
</evidence>
<dbReference type="Pfam" id="PF06985">
    <property type="entry name" value="HET"/>
    <property type="match status" value="1"/>
</dbReference>
<feature type="domain" description="Heterokaryon incompatibility" evidence="1">
    <location>
        <begin position="44"/>
        <end position="175"/>
    </location>
</feature>
<keyword evidence="3" id="KW-1185">Reference proteome</keyword>
<evidence type="ECO:0000313" key="3">
    <source>
        <dbReference type="Proteomes" id="UP000235786"/>
    </source>
</evidence>
<dbReference type="EMBL" id="KZ613961">
    <property type="protein sequence ID" value="PMD31843.1"/>
    <property type="molecule type" value="Genomic_DNA"/>
</dbReference>
<protein>
    <submittedName>
        <fullName evidence="2">HET-domain-containing protein</fullName>
    </submittedName>
</protein>
<dbReference type="AlphaFoldDB" id="A0A2J6R008"/>
<dbReference type="PANTHER" id="PTHR24148">
    <property type="entry name" value="ANKYRIN REPEAT DOMAIN-CONTAINING PROTEIN 39 HOMOLOG-RELATED"/>
    <property type="match status" value="1"/>
</dbReference>
<dbReference type="PANTHER" id="PTHR24148:SF73">
    <property type="entry name" value="HET DOMAIN PROTEIN (AFU_ORTHOLOGUE AFUA_8G01020)"/>
    <property type="match status" value="1"/>
</dbReference>
<accession>A0A2J6R008</accession>
<reference evidence="2 3" key="1">
    <citation type="submission" date="2016-04" db="EMBL/GenBank/DDBJ databases">
        <title>A degradative enzymes factory behind the ericoid mycorrhizal symbiosis.</title>
        <authorList>
            <consortium name="DOE Joint Genome Institute"/>
            <person name="Martino E."/>
            <person name="Morin E."/>
            <person name="Grelet G."/>
            <person name="Kuo A."/>
            <person name="Kohler A."/>
            <person name="Daghino S."/>
            <person name="Barry K."/>
            <person name="Choi C."/>
            <person name="Cichocki N."/>
            <person name="Clum A."/>
            <person name="Copeland A."/>
            <person name="Hainaut M."/>
            <person name="Haridas S."/>
            <person name="Labutti K."/>
            <person name="Lindquist E."/>
            <person name="Lipzen A."/>
            <person name="Khouja H.-R."/>
            <person name="Murat C."/>
            <person name="Ohm R."/>
            <person name="Olson A."/>
            <person name="Spatafora J."/>
            <person name="Veneault-Fourrey C."/>
            <person name="Henrissat B."/>
            <person name="Grigoriev I."/>
            <person name="Martin F."/>
            <person name="Perotto S."/>
        </authorList>
    </citation>
    <scope>NUCLEOTIDE SEQUENCE [LARGE SCALE GENOMIC DNA]</scope>
    <source>
        <strain evidence="2 3">F</strain>
    </source>
</reference>
<sequence length="178" mass="20067">MTPFPYEKLKYPESEIRLLTLSQSSNDVVQCHISHHSLNTPLDYFALSYVWGDPMVIQNILVDGKTFPATVNLVAALDSISKSLGSAGYLWVDAICINQNDNEERNAQVAMMSSIYKKAYGVIAWLGPEEDRSTEVIEIIKVLAEEIETNGNDVEILSKLAPHRPFWTRAWILQELVL</sequence>
<dbReference type="InterPro" id="IPR052895">
    <property type="entry name" value="HetReg/Transcr_Mod"/>
</dbReference>
<feature type="non-terminal residue" evidence="2">
    <location>
        <position position="178"/>
    </location>
</feature>
<name>A0A2J6R008_HYAVF</name>
<evidence type="ECO:0000313" key="2">
    <source>
        <dbReference type="EMBL" id="PMD31843.1"/>
    </source>
</evidence>
<gene>
    <name evidence="2" type="ORF">L207DRAFT_441436</name>
</gene>